<evidence type="ECO:0000256" key="1">
    <source>
        <dbReference type="ARBA" id="ARBA00023121"/>
    </source>
</evidence>
<proteinExistence type="predicted"/>
<dbReference type="PANTHER" id="PTHR33434:SF2">
    <property type="entry name" value="FATTY ACID-BINDING PROTEIN TM_1468"/>
    <property type="match status" value="1"/>
</dbReference>
<dbReference type="AlphaFoldDB" id="A0A917D4S1"/>
<gene>
    <name evidence="2" type="ORF">GCM10010916_32200</name>
</gene>
<dbReference type="NCBIfam" id="TIGR00762">
    <property type="entry name" value="DegV"/>
    <property type="match status" value="1"/>
</dbReference>
<sequence>MSSKIRIVTDSTSDIPSDVRERLGIEMVPLKVHFGVDVFMDGVTIESDEFYTKLAASEKLPTTSQPSPADFMEVYQRILQEEPGVQIISIHLSSALSGTYQSAVLANSLIEEEADITVIDSKSASYGFGKIVVAAAQMVQAGSTKEEILAEVQRLRNGLGLYFLVDTLEFLQKGGRIGKAAALFGTILNIKPILTVDDEGTVAPVDKVRGKKKAMQRIVDLLKEDFGNDPVHITLAYSKYEAGAQELHELAKVHFNIQETNYTKIGAVIGTHVGPGAAAIFMFRA</sequence>
<dbReference type="Proteomes" id="UP000644756">
    <property type="component" value="Unassembled WGS sequence"/>
</dbReference>
<evidence type="ECO:0000313" key="3">
    <source>
        <dbReference type="Proteomes" id="UP000644756"/>
    </source>
</evidence>
<dbReference type="PANTHER" id="PTHR33434">
    <property type="entry name" value="DEGV DOMAIN-CONTAINING PROTEIN DR_1986-RELATED"/>
    <property type="match status" value="1"/>
</dbReference>
<reference evidence="2" key="2">
    <citation type="submission" date="2020-09" db="EMBL/GenBank/DDBJ databases">
        <authorList>
            <person name="Sun Q."/>
            <person name="Zhou Y."/>
        </authorList>
    </citation>
    <scope>NUCLEOTIDE SEQUENCE</scope>
    <source>
        <strain evidence="2">CGMCC 1.12987</strain>
    </source>
</reference>
<reference evidence="2" key="1">
    <citation type="journal article" date="2014" name="Int. J. Syst. Evol. Microbiol.">
        <title>Complete genome sequence of Corynebacterium casei LMG S-19264T (=DSM 44701T), isolated from a smear-ripened cheese.</title>
        <authorList>
            <consortium name="US DOE Joint Genome Institute (JGI-PGF)"/>
            <person name="Walter F."/>
            <person name="Albersmeier A."/>
            <person name="Kalinowski J."/>
            <person name="Ruckert C."/>
        </authorList>
    </citation>
    <scope>NUCLEOTIDE SEQUENCE</scope>
    <source>
        <strain evidence="2">CGMCC 1.12987</strain>
    </source>
</reference>
<dbReference type="RefSeq" id="WP_188532093.1">
    <property type="nucleotide sequence ID" value="NZ_BMGR01000010.1"/>
</dbReference>
<dbReference type="Gene3D" id="3.40.50.10170">
    <property type="match status" value="1"/>
</dbReference>
<keyword evidence="1" id="KW-0446">Lipid-binding</keyword>
<protein>
    <submittedName>
        <fullName evidence="2">Fatty acid-binding protein DegV</fullName>
    </submittedName>
</protein>
<accession>A0A917D4S1</accession>
<dbReference type="InterPro" id="IPR050270">
    <property type="entry name" value="DegV_domain_contain"/>
</dbReference>
<name>A0A917D4S1_9BACL</name>
<evidence type="ECO:0000313" key="2">
    <source>
        <dbReference type="EMBL" id="GGG12826.1"/>
    </source>
</evidence>
<comment type="caution">
    <text evidence="2">The sequence shown here is derived from an EMBL/GenBank/DDBJ whole genome shotgun (WGS) entry which is preliminary data.</text>
</comment>
<organism evidence="2 3">
    <name type="scientific">Paenibacillus abyssi</name>
    <dbReference type="NCBI Taxonomy" id="1340531"/>
    <lineage>
        <taxon>Bacteria</taxon>
        <taxon>Bacillati</taxon>
        <taxon>Bacillota</taxon>
        <taxon>Bacilli</taxon>
        <taxon>Bacillales</taxon>
        <taxon>Paenibacillaceae</taxon>
        <taxon>Paenibacillus</taxon>
    </lineage>
</organism>
<dbReference type="InterPro" id="IPR003797">
    <property type="entry name" value="DegV"/>
</dbReference>
<dbReference type="Gene3D" id="3.30.1180.10">
    <property type="match status" value="1"/>
</dbReference>
<dbReference type="GO" id="GO:0008289">
    <property type="term" value="F:lipid binding"/>
    <property type="evidence" value="ECO:0007669"/>
    <property type="project" value="UniProtKB-KW"/>
</dbReference>
<dbReference type="InterPro" id="IPR043168">
    <property type="entry name" value="DegV_C"/>
</dbReference>
<dbReference type="Pfam" id="PF02645">
    <property type="entry name" value="DegV"/>
    <property type="match status" value="1"/>
</dbReference>
<dbReference type="EMBL" id="BMGR01000010">
    <property type="protein sequence ID" value="GGG12826.1"/>
    <property type="molecule type" value="Genomic_DNA"/>
</dbReference>
<dbReference type="PROSITE" id="PS51482">
    <property type="entry name" value="DEGV"/>
    <property type="match status" value="1"/>
</dbReference>
<keyword evidence="3" id="KW-1185">Reference proteome</keyword>
<dbReference type="SUPFAM" id="SSF82549">
    <property type="entry name" value="DAK1/DegV-like"/>
    <property type="match status" value="1"/>
</dbReference>